<accession>A0ABX6YMR5</accession>
<dbReference type="RefSeq" id="WP_166989961.1">
    <property type="nucleotide sequence ID" value="NZ_CP061169.1"/>
</dbReference>
<sequence>MTRLVSAYRTTQTDQITQDAAEVTEARAMIEQVVPDGFEIIQLDIGKIDGGTRVTGIIRSTAVTPIEATGADYVSARDALKAKVPEESVSLGILIAKP</sequence>
<keyword evidence="2" id="KW-1185">Reference proteome</keyword>
<evidence type="ECO:0000313" key="2">
    <source>
        <dbReference type="Proteomes" id="UP000662814"/>
    </source>
</evidence>
<name>A0ABX6YMR5_9MICO</name>
<evidence type="ECO:0000313" key="1">
    <source>
        <dbReference type="EMBL" id="QPZ40023.1"/>
    </source>
</evidence>
<proteinExistence type="predicted"/>
<protein>
    <submittedName>
        <fullName evidence="1">Uncharacterized protein</fullName>
    </submittedName>
</protein>
<organism evidence="1 2">
    <name type="scientific">Paramicrobacterium chengjingii</name>
    <dbReference type="NCBI Taxonomy" id="2769067"/>
    <lineage>
        <taxon>Bacteria</taxon>
        <taxon>Bacillati</taxon>
        <taxon>Actinomycetota</taxon>
        <taxon>Actinomycetes</taxon>
        <taxon>Micrococcales</taxon>
        <taxon>Microbacteriaceae</taxon>
        <taxon>Paramicrobacterium</taxon>
    </lineage>
</organism>
<gene>
    <name evidence="1" type="ORF">HCR76_08450</name>
</gene>
<dbReference type="EMBL" id="CP061169">
    <property type="protein sequence ID" value="QPZ40023.1"/>
    <property type="molecule type" value="Genomic_DNA"/>
</dbReference>
<reference evidence="1 2" key="1">
    <citation type="submission" date="2020-12" db="EMBL/GenBank/DDBJ databases">
        <title>Microbacterium sp. HY060.</title>
        <authorList>
            <person name="Zhou J."/>
        </authorList>
    </citation>
    <scope>NUCLEOTIDE SEQUENCE [LARGE SCALE GENOMIC DNA]</scope>
    <source>
        <strain evidence="1 2">HY60</strain>
    </source>
</reference>
<dbReference type="Proteomes" id="UP000662814">
    <property type="component" value="Chromosome"/>
</dbReference>